<dbReference type="Proteomes" id="UP000187735">
    <property type="component" value="Chromosome"/>
</dbReference>
<name>A0A1P8WP96_9PLAN</name>
<gene>
    <name evidence="1" type="ORF">Fuma_05531</name>
</gene>
<evidence type="ECO:0000313" key="1">
    <source>
        <dbReference type="EMBL" id="APZ95868.1"/>
    </source>
</evidence>
<dbReference type="OrthoDB" id="9772295at2"/>
<dbReference type="STRING" id="1891926.Fuma_05531"/>
<dbReference type="Pfam" id="PF08811">
    <property type="entry name" value="DUF1800"/>
    <property type="match status" value="1"/>
</dbReference>
<sequence length="451" mass="50295">MPSTSAILNRWKPSADEPWNFQRVWHLHRRAGFGGTWAELQRDLTDGVGASVDRFLAGESHSVGVPAEFGEMADTIGHAAMTSANIDRLKAWWIYRIIFSPDPLTERLTLMWHNHFATSNVKVDDVEMMWRQNLLFRKHASGAFGDLLTSVVKDPAMLVWLDAAANRKEHPNENLARELMELFTLGEGHYTEDDVKNAAKCVTGWTVSRRAFRDHVQHHDVSQKAVLGKTGAFTGDDLLGILLSRPETSQRIAWRLCDTFLGASVATSDVIDQLAAGLRDHELDIRGAVETILRSNLFFFQKNISTRVAAPVDFVVGSVRALELVDKPPSTLLLAESIDRLGQELFSPPNVFGWKGGRRWINARSMIGRGKFAAALLAGELHYSPLPDDAFQLAKRHTGTNDATETAEFLSKLLLGNGKEPSRTDSLKTTREEEVRRFVGRMLASPESQLC</sequence>
<evidence type="ECO:0008006" key="3">
    <source>
        <dbReference type="Google" id="ProtNLM"/>
    </source>
</evidence>
<dbReference type="AlphaFoldDB" id="A0A1P8WP96"/>
<accession>A0A1P8WP96</accession>
<dbReference type="KEGG" id="fmr:Fuma_05531"/>
<dbReference type="EMBL" id="CP017641">
    <property type="protein sequence ID" value="APZ95868.1"/>
    <property type="molecule type" value="Genomic_DNA"/>
</dbReference>
<dbReference type="RefSeq" id="WP_077026973.1">
    <property type="nucleotide sequence ID" value="NZ_CP017641.1"/>
</dbReference>
<organism evidence="1 2">
    <name type="scientific">Fuerstiella marisgermanici</name>
    <dbReference type="NCBI Taxonomy" id="1891926"/>
    <lineage>
        <taxon>Bacteria</taxon>
        <taxon>Pseudomonadati</taxon>
        <taxon>Planctomycetota</taxon>
        <taxon>Planctomycetia</taxon>
        <taxon>Planctomycetales</taxon>
        <taxon>Planctomycetaceae</taxon>
        <taxon>Fuerstiella</taxon>
    </lineage>
</organism>
<proteinExistence type="predicted"/>
<dbReference type="InterPro" id="IPR014917">
    <property type="entry name" value="DUF1800"/>
</dbReference>
<protein>
    <recommendedName>
        <fullName evidence="3">DUF1800 domain-containing protein</fullName>
    </recommendedName>
</protein>
<reference evidence="1 2" key="1">
    <citation type="journal article" date="2016" name="Front. Microbiol.">
        <title>Fuerstia marisgermanicae gen. nov., sp. nov., an Unusual Member of the Phylum Planctomycetes from the German Wadden Sea.</title>
        <authorList>
            <person name="Kohn T."/>
            <person name="Heuer A."/>
            <person name="Jogler M."/>
            <person name="Vollmers J."/>
            <person name="Boedeker C."/>
            <person name="Bunk B."/>
            <person name="Rast P."/>
            <person name="Borchert D."/>
            <person name="Glockner I."/>
            <person name="Freese H.M."/>
            <person name="Klenk H.P."/>
            <person name="Overmann J."/>
            <person name="Kaster A.K."/>
            <person name="Rohde M."/>
            <person name="Wiegand S."/>
            <person name="Jogler C."/>
        </authorList>
    </citation>
    <scope>NUCLEOTIDE SEQUENCE [LARGE SCALE GENOMIC DNA]</scope>
    <source>
        <strain evidence="1 2">NH11</strain>
    </source>
</reference>
<keyword evidence="2" id="KW-1185">Reference proteome</keyword>
<evidence type="ECO:0000313" key="2">
    <source>
        <dbReference type="Proteomes" id="UP000187735"/>
    </source>
</evidence>